<sequence length="75" mass="8288">MVPSQYLSVRRSLSFNCRREATRPVAVWIPENLANTVEVCGNGIVMGSSDLSADILGRRSSVQRSVISILQHNML</sequence>
<accession>A0A915Q2T9</accession>
<keyword evidence="1" id="KW-1185">Reference proteome</keyword>
<reference evidence="2" key="1">
    <citation type="submission" date="2022-11" db="UniProtKB">
        <authorList>
            <consortium name="WormBaseParasite"/>
        </authorList>
    </citation>
    <scope>IDENTIFICATION</scope>
</reference>
<evidence type="ECO:0000313" key="1">
    <source>
        <dbReference type="Proteomes" id="UP000887581"/>
    </source>
</evidence>
<dbReference type="WBParaSite" id="sdigi.contig63.g3371.t1">
    <property type="protein sequence ID" value="sdigi.contig63.g3371.t1"/>
    <property type="gene ID" value="sdigi.contig63.g3371"/>
</dbReference>
<dbReference type="AlphaFoldDB" id="A0A915Q2T9"/>
<organism evidence="1 2">
    <name type="scientific">Setaria digitata</name>
    <dbReference type="NCBI Taxonomy" id="48799"/>
    <lineage>
        <taxon>Eukaryota</taxon>
        <taxon>Metazoa</taxon>
        <taxon>Ecdysozoa</taxon>
        <taxon>Nematoda</taxon>
        <taxon>Chromadorea</taxon>
        <taxon>Rhabditida</taxon>
        <taxon>Spirurina</taxon>
        <taxon>Spiruromorpha</taxon>
        <taxon>Filarioidea</taxon>
        <taxon>Setariidae</taxon>
        <taxon>Setaria</taxon>
    </lineage>
</organism>
<protein>
    <submittedName>
        <fullName evidence="2">Uncharacterized protein</fullName>
    </submittedName>
</protein>
<dbReference type="Proteomes" id="UP000887581">
    <property type="component" value="Unplaced"/>
</dbReference>
<proteinExistence type="predicted"/>
<evidence type="ECO:0000313" key="2">
    <source>
        <dbReference type="WBParaSite" id="sdigi.contig63.g3371.t1"/>
    </source>
</evidence>
<name>A0A915Q2T9_9BILA</name>